<dbReference type="InterPro" id="IPR001478">
    <property type="entry name" value="PDZ"/>
</dbReference>
<gene>
    <name evidence="2" type="ORF">ASIM_LOCUS756</name>
</gene>
<reference evidence="4" key="1">
    <citation type="submission" date="2017-02" db="UniProtKB">
        <authorList>
            <consortium name="WormBaseParasite"/>
        </authorList>
    </citation>
    <scope>IDENTIFICATION</scope>
</reference>
<dbReference type="Gene3D" id="2.30.42.10">
    <property type="match status" value="1"/>
</dbReference>
<name>A0A0M3J023_ANISI</name>
<dbReference type="Pfam" id="PF17820">
    <property type="entry name" value="PDZ_6"/>
    <property type="match status" value="1"/>
</dbReference>
<evidence type="ECO:0000259" key="1">
    <source>
        <dbReference type="PROSITE" id="PS50106"/>
    </source>
</evidence>
<protein>
    <submittedName>
        <fullName evidence="4">PDZ domain-containing protein</fullName>
    </submittedName>
</protein>
<dbReference type="Proteomes" id="UP000267096">
    <property type="component" value="Unassembled WGS sequence"/>
</dbReference>
<dbReference type="InterPro" id="IPR041489">
    <property type="entry name" value="PDZ_6"/>
</dbReference>
<dbReference type="AlphaFoldDB" id="A0A0M3J023"/>
<feature type="domain" description="PDZ" evidence="1">
    <location>
        <begin position="7"/>
        <end position="79"/>
    </location>
</feature>
<accession>A0A0M3J023</accession>
<evidence type="ECO:0000313" key="4">
    <source>
        <dbReference type="WBParaSite" id="ASIM_0000085801-mRNA-1"/>
    </source>
</evidence>
<dbReference type="SMART" id="SM00228">
    <property type="entry name" value="PDZ"/>
    <property type="match status" value="1"/>
</dbReference>
<keyword evidence="3" id="KW-1185">Reference proteome</keyword>
<sequence>MENDQVEVDLLAEDGKLGAITDDSLRVTAILAGGAADGKLFPGDVILTVNGEQIKSRDQLESLMLSPDSVTKIKLSRSSAGPQVDPFVDVDKNQMVPSEFENLRISGYDNEIGESEETWSIPAGQQ</sequence>
<proteinExistence type="predicted"/>
<dbReference type="SUPFAM" id="SSF50156">
    <property type="entry name" value="PDZ domain-like"/>
    <property type="match status" value="1"/>
</dbReference>
<reference evidence="2 3" key="2">
    <citation type="submission" date="2018-11" db="EMBL/GenBank/DDBJ databases">
        <authorList>
            <consortium name="Pathogen Informatics"/>
        </authorList>
    </citation>
    <scope>NUCLEOTIDE SEQUENCE [LARGE SCALE GENOMIC DNA]</scope>
</reference>
<dbReference type="EMBL" id="UYRR01000607">
    <property type="protein sequence ID" value="VDK18052.1"/>
    <property type="molecule type" value="Genomic_DNA"/>
</dbReference>
<dbReference type="OrthoDB" id="2187496at2759"/>
<organism evidence="4">
    <name type="scientific">Anisakis simplex</name>
    <name type="common">Herring worm</name>
    <dbReference type="NCBI Taxonomy" id="6269"/>
    <lineage>
        <taxon>Eukaryota</taxon>
        <taxon>Metazoa</taxon>
        <taxon>Ecdysozoa</taxon>
        <taxon>Nematoda</taxon>
        <taxon>Chromadorea</taxon>
        <taxon>Rhabditida</taxon>
        <taxon>Spirurina</taxon>
        <taxon>Ascaridomorpha</taxon>
        <taxon>Ascaridoidea</taxon>
        <taxon>Anisakidae</taxon>
        <taxon>Anisakis</taxon>
        <taxon>Anisakis simplex complex</taxon>
    </lineage>
</organism>
<evidence type="ECO:0000313" key="3">
    <source>
        <dbReference type="Proteomes" id="UP000267096"/>
    </source>
</evidence>
<dbReference type="WBParaSite" id="ASIM_0000085801-mRNA-1">
    <property type="protein sequence ID" value="ASIM_0000085801-mRNA-1"/>
    <property type="gene ID" value="ASIM_0000085801"/>
</dbReference>
<evidence type="ECO:0000313" key="2">
    <source>
        <dbReference type="EMBL" id="VDK18052.1"/>
    </source>
</evidence>
<dbReference type="InterPro" id="IPR036034">
    <property type="entry name" value="PDZ_sf"/>
</dbReference>
<dbReference type="PROSITE" id="PS50106">
    <property type="entry name" value="PDZ"/>
    <property type="match status" value="1"/>
</dbReference>